<accession>A0A0D2F5C6</accession>
<protein>
    <recommendedName>
        <fullName evidence="3">BZIP domain-containing protein</fullName>
    </recommendedName>
</protein>
<dbReference type="GeneID" id="25329280"/>
<evidence type="ECO:0008006" key="3">
    <source>
        <dbReference type="Google" id="ProtNLM"/>
    </source>
</evidence>
<dbReference type="OrthoDB" id="2245989at2759"/>
<reference evidence="1 2" key="1">
    <citation type="submission" date="2015-01" db="EMBL/GenBank/DDBJ databases">
        <title>The Genome Sequence of Exophiala xenobiotica CBS118157.</title>
        <authorList>
            <consortium name="The Broad Institute Genomics Platform"/>
            <person name="Cuomo C."/>
            <person name="de Hoog S."/>
            <person name="Gorbushina A."/>
            <person name="Stielow B."/>
            <person name="Teixiera M."/>
            <person name="Abouelleil A."/>
            <person name="Chapman S.B."/>
            <person name="Priest M."/>
            <person name="Young S.K."/>
            <person name="Wortman J."/>
            <person name="Nusbaum C."/>
            <person name="Birren B."/>
        </authorList>
    </citation>
    <scope>NUCLEOTIDE SEQUENCE [LARGE SCALE GENOMIC DNA]</scope>
    <source>
        <strain evidence="1 2">CBS 118157</strain>
    </source>
</reference>
<gene>
    <name evidence="1" type="ORF">PV05_07372</name>
</gene>
<organism evidence="1 2">
    <name type="scientific">Exophiala xenobiotica</name>
    <dbReference type="NCBI Taxonomy" id="348802"/>
    <lineage>
        <taxon>Eukaryota</taxon>
        <taxon>Fungi</taxon>
        <taxon>Dikarya</taxon>
        <taxon>Ascomycota</taxon>
        <taxon>Pezizomycotina</taxon>
        <taxon>Eurotiomycetes</taxon>
        <taxon>Chaetothyriomycetidae</taxon>
        <taxon>Chaetothyriales</taxon>
        <taxon>Herpotrichiellaceae</taxon>
        <taxon>Exophiala</taxon>
    </lineage>
</organism>
<dbReference type="STRING" id="348802.A0A0D2F5C6"/>
<dbReference type="RefSeq" id="XP_013315643.1">
    <property type="nucleotide sequence ID" value="XM_013460189.1"/>
</dbReference>
<proteinExistence type="predicted"/>
<dbReference type="AlphaFoldDB" id="A0A0D2F5C6"/>
<dbReference type="PANTHER" id="PTHR38116:SF1">
    <property type="entry name" value="BZIP DOMAIN-CONTAINING PROTEIN"/>
    <property type="match status" value="1"/>
</dbReference>
<sequence length="290" mass="33086">MAVVVHPIQRPVDAVDQKDDWTGLSDPIVRRKIQNRLNQRARRRRKAPEKWTPLRSKIEDIAHGHQVAPPSTSTSSQHALSVQKLHPLPAIKPVVLELSAGRFPLSSDHLIHLIQFNVFRAMLTNMFTLRITHLFECEKEVSEQMRISQLPLPAAVPPSLEPTALQRQVPHAPYVDLFPLAGLRDTLIQAEGTYDDCELCLDLLGSISSPQVEGYSNGNEGANDDRKGVVVWGEPWHVDSWEVEEGFIKKWGWMLKDNCEDLIRSTNQWRQVRGDEPLRWTDWGINVERI</sequence>
<dbReference type="Pfam" id="PF11905">
    <property type="entry name" value="DUF3425"/>
    <property type="match status" value="1"/>
</dbReference>
<dbReference type="InterPro" id="IPR021833">
    <property type="entry name" value="DUF3425"/>
</dbReference>
<name>A0A0D2F5C6_9EURO</name>
<evidence type="ECO:0000313" key="1">
    <source>
        <dbReference type="EMBL" id="KIW55059.1"/>
    </source>
</evidence>
<evidence type="ECO:0000313" key="2">
    <source>
        <dbReference type="Proteomes" id="UP000054342"/>
    </source>
</evidence>
<dbReference type="Proteomes" id="UP000054342">
    <property type="component" value="Unassembled WGS sequence"/>
</dbReference>
<keyword evidence="2" id="KW-1185">Reference proteome</keyword>
<dbReference type="HOGENOM" id="CLU_033726_0_0_1"/>
<dbReference type="PANTHER" id="PTHR38116">
    <property type="entry name" value="CHROMOSOME 7, WHOLE GENOME SHOTGUN SEQUENCE"/>
    <property type="match status" value="1"/>
</dbReference>
<dbReference type="EMBL" id="KN847320">
    <property type="protein sequence ID" value="KIW55059.1"/>
    <property type="molecule type" value="Genomic_DNA"/>
</dbReference>